<name>A0A0H4W8K9_9BACT</name>
<proteinExistence type="predicted"/>
<keyword evidence="3" id="KW-1185">Reference proteome</keyword>
<evidence type="ECO:0000256" key="1">
    <source>
        <dbReference type="SAM" id="MobiDB-lite"/>
    </source>
</evidence>
<protein>
    <submittedName>
        <fullName evidence="2">Uncharacterized protein</fullName>
    </submittedName>
</protein>
<accession>A0A0H4W8K9</accession>
<dbReference type="EMBL" id="CP010777">
    <property type="protein sequence ID" value="AKQ46776.1"/>
    <property type="molecule type" value="Genomic_DNA"/>
</dbReference>
<dbReference type="KEGG" id="ruf:TH63_15945"/>
<organism evidence="2 3">
    <name type="scientific">Rufibacter radiotolerans</name>
    <dbReference type="NCBI Taxonomy" id="1379910"/>
    <lineage>
        <taxon>Bacteria</taxon>
        <taxon>Pseudomonadati</taxon>
        <taxon>Bacteroidota</taxon>
        <taxon>Cytophagia</taxon>
        <taxon>Cytophagales</taxon>
        <taxon>Hymenobacteraceae</taxon>
        <taxon>Rufibacter</taxon>
    </lineage>
</organism>
<evidence type="ECO:0000313" key="2">
    <source>
        <dbReference type="EMBL" id="AKQ46776.1"/>
    </source>
</evidence>
<sequence>MLILVMSGLPLRPGGINKKRDNAMNRFLSFCTAIFLWLGFTACSSEPALQFENPQPLNAPELQEFPAALQGEYQDPKDSTILLVTATAVIQKVRFEVPTSIQEMDKDSIPYQVKNDTFYSSDSPEGLPVLRSTPDSLFLLVTLTDTLFVQNAAHRLRKWKGAYFMNQQLAPNRWKVLCLKPVGRKKIQLLYLNDSVDLVKMQEILTLRKEEKIYLANPSQKELRKFLRQGGFRKRETFTRVPPSQVPKEKSGI</sequence>
<dbReference type="Proteomes" id="UP000036458">
    <property type="component" value="Chromosome"/>
</dbReference>
<evidence type="ECO:0000313" key="3">
    <source>
        <dbReference type="Proteomes" id="UP000036458"/>
    </source>
</evidence>
<dbReference type="AlphaFoldDB" id="A0A0H4W8K9"/>
<dbReference type="PATRIC" id="fig|1379910.4.peg.3477"/>
<feature type="region of interest" description="Disordered" evidence="1">
    <location>
        <begin position="234"/>
        <end position="253"/>
    </location>
</feature>
<gene>
    <name evidence="2" type="ORF">TH63_15945</name>
</gene>
<reference evidence="2 3" key="1">
    <citation type="submission" date="2015-01" db="EMBL/GenBank/DDBJ databases">
        <title>Rufibacter sp./DG31D/ whole genome sequencing.</title>
        <authorList>
            <person name="Kim M.K."/>
            <person name="Srinivasan S."/>
            <person name="Lee J.-J."/>
        </authorList>
    </citation>
    <scope>NUCLEOTIDE SEQUENCE [LARGE SCALE GENOMIC DNA]</scope>
    <source>
        <strain evidence="2 3">DG31D</strain>
    </source>
</reference>